<reference evidence="2 3" key="1">
    <citation type="submission" date="2019-03" db="EMBL/GenBank/DDBJ databases">
        <title>Metabolic reconstructions from genomes of highly enriched 'Candidatus Accumulibacter' and 'Candidatus Competibacter' bioreactor populations.</title>
        <authorList>
            <person name="Annavajhala M.K."/>
            <person name="Welles L."/>
            <person name="Abbas B."/>
            <person name="Sorokin D."/>
            <person name="Park H."/>
            <person name="Van Loosdrecht M."/>
            <person name="Chandran K."/>
        </authorList>
    </citation>
    <scope>NUCLEOTIDE SEQUENCE [LARGE SCALE GENOMIC DNA]</scope>
    <source>
        <strain evidence="2 3">SBR_S</strain>
    </source>
</reference>
<comment type="caution">
    <text evidence="2">The sequence shown here is derived from an EMBL/GenBank/DDBJ whole genome shotgun (WGS) entry which is preliminary data.</text>
</comment>
<evidence type="ECO:0000313" key="3">
    <source>
        <dbReference type="Proteomes" id="UP000749010"/>
    </source>
</evidence>
<dbReference type="Pfam" id="PF01850">
    <property type="entry name" value="PIN"/>
    <property type="match status" value="1"/>
</dbReference>
<keyword evidence="3" id="KW-1185">Reference proteome</keyword>
<accession>A0ABX1TZ25</accession>
<evidence type="ECO:0000259" key="1">
    <source>
        <dbReference type="Pfam" id="PF01850"/>
    </source>
</evidence>
<evidence type="ECO:0000313" key="2">
    <source>
        <dbReference type="EMBL" id="NMQ29532.1"/>
    </source>
</evidence>
<feature type="domain" description="PIN" evidence="1">
    <location>
        <begin position="10"/>
        <end position="69"/>
    </location>
</feature>
<dbReference type="Proteomes" id="UP000749010">
    <property type="component" value="Unassembled WGS sequence"/>
</dbReference>
<dbReference type="InterPro" id="IPR002716">
    <property type="entry name" value="PIN_dom"/>
</dbReference>
<proteinExistence type="predicted"/>
<gene>
    <name evidence="2" type="ORF">E4Q23_18220</name>
</gene>
<organism evidence="2 3">
    <name type="scientific">Candidatus Accumulibacter phosphatis</name>
    <dbReference type="NCBI Taxonomy" id="327160"/>
    <lineage>
        <taxon>Bacteria</taxon>
        <taxon>Pseudomonadati</taxon>
        <taxon>Pseudomonadota</taxon>
        <taxon>Betaproteobacteria</taxon>
        <taxon>Candidatus Accumulibacter</taxon>
    </lineage>
</organism>
<protein>
    <submittedName>
        <fullName evidence="2">PIN domain-containing protein</fullName>
    </submittedName>
</protein>
<sequence>MIVLDLSFDEWLEQVEQAGIVRFLPVTHRIGAAAVALPEHHKGPQDRLIIATALHFKAKLLSFDGQFPLYRELNGVLLPNNV</sequence>
<dbReference type="InterPro" id="IPR029060">
    <property type="entry name" value="PIN-like_dom_sf"/>
</dbReference>
<dbReference type="SUPFAM" id="SSF88723">
    <property type="entry name" value="PIN domain-like"/>
    <property type="match status" value="1"/>
</dbReference>
<dbReference type="EMBL" id="SPMY01000059">
    <property type="protein sequence ID" value="NMQ29532.1"/>
    <property type="molecule type" value="Genomic_DNA"/>
</dbReference>
<name>A0ABX1TZ25_9PROT</name>
<dbReference type="Gene3D" id="3.40.50.1010">
    <property type="entry name" value="5'-nuclease"/>
    <property type="match status" value="1"/>
</dbReference>